<feature type="compositionally biased region" description="Basic residues" evidence="1">
    <location>
        <begin position="253"/>
        <end position="272"/>
    </location>
</feature>
<gene>
    <name evidence="3" type="ORF">NPIL_383721</name>
</gene>
<proteinExistence type="predicted"/>
<protein>
    <submittedName>
        <fullName evidence="3">Uncharacterized protein</fullName>
    </submittedName>
</protein>
<feature type="non-terminal residue" evidence="3">
    <location>
        <position position="1"/>
    </location>
</feature>
<feature type="compositionally biased region" description="Basic and acidic residues" evidence="1">
    <location>
        <begin position="175"/>
        <end position="186"/>
    </location>
</feature>
<accession>A0A8X6NTD6</accession>
<feature type="region of interest" description="Disordered" evidence="1">
    <location>
        <begin position="110"/>
        <end position="191"/>
    </location>
</feature>
<dbReference type="AlphaFoldDB" id="A0A8X6NTD6"/>
<feature type="signal peptide" evidence="2">
    <location>
        <begin position="1"/>
        <end position="15"/>
    </location>
</feature>
<name>A0A8X6NTD6_NEPPI</name>
<evidence type="ECO:0000256" key="1">
    <source>
        <dbReference type="SAM" id="MobiDB-lite"/>
    </source>
</evidence>
<evidence type="ECO:0000256" key="2">
    <source>
        <dbReference type="SAM" id="SignalP"/>
    </source>
</evidence>
<feature type="region of interest" description="Disordered" evidence="1">
    <location>
        <begin position="54"/>
        <end position="86"/>
    </location>
</feature>
<dbReference type="Proteomes" id="UP000887013">
    <property type="component" value="Unassembled WGS sequence"/>
</dbReference>
<feature type="chain" id="PRO_5036454895" evidence="2">
    <location>
        <begin position="16"/>
        <end position="290"/>
    </location>
</feature>
<feature type="compositionally biased region" description="Basic residues" evidence="1">
    <location>
        <begin position="131"/>
        <end position="140"/>
    </location>
</feature>
<sequence>IVALLLVRSFVHCDAISATVRGVHKHVFVIHSDGRNKQEYPGLDISPFSHASTEWPHAGARDNIKWPQNTKWTDNGPKPGENNMKRPISELDFTKWVNMGHGGLQWPGIENKAGSVAKPDNTSNTSMVYFSHKRRDKNKRPPSEGAEVTSADSTESAVMEHDENIGDGNNNGKIIKNEEKDGEGKFSYRSTQTENMMSKDFVYICPEGMRKYLNHMLGMRPDTKPSVDRSSYPIDSSESQNEPIKGTWIQRSRGTKKNTRNVQSRRKNRSDKKSRTTQLRSLSILRRNNS</sequence>
<keyword evidence="2" id="KW-0732">Signal</keyword>
<keyword evidence="4" id="KW-1185">Reference proteome</keyword>
<feature type="compositionally biased region" description="Polar residues" evidence="1">
    <location>
        <begin position="233"/>
        <end position="242"/>
    </location>
</feature>
<reference evidence="3" key="1">
    <citation type="submission" date="2020-08" db="EMBL/GenBank/DDBJ databases">
        <title>Multicomponent nature underlies the extraordinary mechanical properties of spider dragline silk.</title>
        <authorList>
            <person name="Kono N."/>
            <person name="Nakamura H."/>
            <person name="Mori M."/>
            <person name="Yoshida Y."/>
            <person name="Ohtoshi R."/>
            <person name="Malay A.D."/>
            <person name="Moran D.A.P."/>
            <person name="Tomita M."/>
            <person name="Numata K."/>
            <person name="Arakawa K."/>
        </authorList>
    </citation>
    <scope>NUCLEOTIDE SEQUENCE</scope>
</reference>
<dbReference type="EMBL" id="BMAW01107891">
    <property type="protein sequence ID" value="GFT31275.1"/>
    <property type="molecule type" value="Genomic_DNA"/>
</dbReference>
<evidence type="ECO:0000313" key="4">
    <source>
        <dbReference type="Proteomes" id="UP000887013"/>
    </source>
</evidence>
<feature type="region of interest" description="Disordered" evidence="1">
    <location>
        <begin position="220"/>
        <end position="290"/>
    </location>
</feature>
<feature type="compositionally biased region" description="Polar residues" evidence="1">
    <location>
        <begin position="276"/>
        <end position="290"/>
    </location>
</feature>
<evidence type="ECO:0000313" key="3">
    <source>
        <dbReference type="EMBL" id="GFT31275.1"/>
    </source>
</evidence>
<organism evidence="3 4">
    <name type="scientific">Nephila pilipes</name>
    <name type="common">Giant wood spider</name>
    <name type="synonym">Nephila maculata</name>
    <dbReference type="NCBI Taxonomy" id="299642"/>
    <lineage>
        <taxon>Eukaryota</taxon>
        <taxon>Metazoa</taxon>
        <taxon>Ecdysozoa</taxon>
        <taxon>Arthropoda</taxon>
        <taxon>Chelicerata</taxon>
        <taxon>Arachnida</taxon>
        <taxon>Araneae</taxon>
        <taxon>Araneomorphae</taxon>
        <taxon>Entelegynae</taxon>
        <taxon>Araneoidea</taxon>
        <taxon>Nephilidae</taxon>
        <taxon>Nephila</taxon>
    </lineage>
</organism>
<comment type="caution">
    <text evidence="3">The sequence shown here is derived from an EMBL/GenBank/DDBJ whole genome shotgun (WGS) entry which is preliminary data.</text>
</comment>
<dbReference type="OrthoDB" id="6453069at2759"/>